<dbReference type="Gene3D" id="3.30.450.20">
    <property type="entry name" value="PAS domain"/>
    <property type="match status" value="1"/>
</dbReference>
<dbReference type="InterPro" id="IPR003660">
    <property type="entry name" value="HAMP_dom"/>
</dbReference>
<dbReference type="PRINTS" id="PR00260">
    <property type="entry name" value="CHEMTRNSDUCR"/>
</dbReference>
<dbReference type="EMBL" id="JAGGKS010000005">
    <property type="protein sequence ID" value="MBP1925991.1"/>
    <property type="molecule type" value="Genomic_DNA"/>
</dbReference>
<dbReference type="CDD" id="cd11386">
    <property type="entry name" value="MCP_signal"/>
    <property type="match status" value="1"/>
</dbReference>
<feature type="domain" description="Methyl-accepting transducer" evidence="10">
    <location>
        <begin position="424"/>
        <end position="653"/>
    </location>
</feature>
<keyword evidence="3" id="KW-0145">Chemotaxis</keyword>
<sequence>MKNILIRKKNHKTKGLSSRILRAIVIFVICAIVITAVSSLASMSALINNITNHQAAASANIMKEELNITSKTLEISSKTIALNQTIIDGILNNRRNKILEESNKLKVVLELDDITITDFNGSILSSTQGAKKAGDKFSNQDAIKSAINGNVYSIIDSETNSKYAVNVTAPIYNKSENIIGTVTTSYNLDNTDLVDKLKKITGDEFTIFEGDKRINTTITNNGERVIGTNLDPDITDVVINQKQNYTGRAKLFGKNHITAYYPILSNDGSKVTGIIFSGRDNTDVEQKIFINILITIFIAILAALIDVIIGSIILKKGLKLPLEKVVNAAKAIEVGNINSEVINNINEINSTDEIGLLARSIEGAINSVKTMSDDIGIYHNALIKHDLTVTVDKSKHNGIYNTTVEIVESLFSELKLVMKEIKIMADGIESGSSHVSAASQSLAQGSTEQASSTEELAATIEYITHQIKESANSANIANSISTDANTEVKVSSNHMNEMMKAMNNINIISDEISKIIKTIDDIAFQTNILALNAAVEAARAGSHGKGFAVVADEVRNLATKSASAAKNTAVLIENSIKAVEEGSKIAKTTEKALHNVVENTNKVTNIIYEISEAAKSQSEGMSQINIGIAQISNVVQSNSATSEETAAASEELAAQAQSLHEMVDIYRMNN</sequence>
<dbReference type="InterPro" id="IPR051310">
    <property type="entry name" value="MCP_chemotaxis"/>
</dbReference>
<evidence type="ECO:0000256" key="2">
    <source>
        <dbReference type="ARBA" id="ARBA00022475"/>
    </source>
</evidence>
<evidence type="ECO:0000256" key="5">
    <source>
        <dbReference type="ARBA" id="ARBA00022989"/>
    </source>
</evidence>
<feature type="transmembrane region" description="Helical" evidence="9">
    <location>
        <begin position="288"/>
        <end position="314"/>
    </location>
</feature>
<dbReference type="Gene3D" id="6.10.340.10">
    <property type="match status" value="1"/>
</dbReference>
<dbReference type="Pfam" id="PF17202">
    <property type="entry name" value="sCache_3_3"/>
    <property type="match status" value="1"/>
</dbReference>
<evidence type="ECO:0000256" key="4">
    <source>
        <dbReference type="ARBA" id="ARBA00022692"/>
    </source>
</evidence>
<keyword evidence="2" id="KW-1003">Cell membrane</keyword>
<comment type="caution">
    <text evidence="11">The sequence shown here is derived from an EMBL/GenBank/DDBJ whole genome shotgun (WGS) entry which is preliminary data.</text>
</comment>
<evidence type="ECO:0000256" key="3">
    <source>
        <dbReference type="ARBA" id="ARBA00022500"/>
    </source>
</evidence>
<feature type="transmembrane region" description="Helical" evidence="9">
    <location>
        <begin position="20"/>
        <end position="41"/>
    </location>
</feature>
<evidence type="ECO:0000256" key="8">
    <source>
        <dbReference type="PROSITE-ProRule" id="PRU00284"/>
    </source>
</evidence>
<keyword evidence="8" id="KW-0807">Transducer</keyword>
<dbReference type="PANTHER" id="PTHR43531">
    <property type="entry name" value="PROTEIN ICFG"/>
    <property type="match status" value="1"/>
</dbReference>
<dbReference type="Proteomes" id="UP001519342">
    <property type="component" value="Unassembled WGS sequence"/>
</dbReference>
<reference evidence="11 12" key="1">
    <citation type="submission" date="2021-03" db="EMBL/GenBank/DDBJ databases">
        <title>Genomic Encyclopedia of Type Strains, Phase IV (KMG-IV): sequencing the most valuable type-strain genomes for metagenomic binning, comparative biology and taxonomic classification.</title>
        <authorList>
            <person name="Goeker M."/>
        </authorList>
    </citation>
    <scope>NUCLEOTIDE SEQUENCE [LARGE SCALE GENOMIC DNA]</scope>
    <source>
        <strain evidence="11 12">DSM 24004</strain>
    </source>
</reference>
<dbReference type="PROSITE" id="PS50111">
    <property type="entry name" value="CHEMOTAXIS_TRANSDUC_2"/>
    <property type="match status" value="1"/>
</dbReference>
<evidence type="ECO:0000313" key="11">
    <source>
        <dbReference type="EMBL" id="MBP1925991.1"/>
    </source>
</evidence>
<comment type="subcellular location">
    <subcellularLocation>
        <location evidence="1">Cell membrane</location>
        <topology evidence="1">Multi-pass membrane protein</topology>
    </subcellularLocation>
</comment>
<dbReference type="SMART" id="SM00283">
    <property type="entry name" value="MA"/>
    <property type="match status" value="1"/>
</dbReference>
<evidence type="ECO:0000256" key="1">
    <source>
        <dbReference type="ARBA" id="ARBA00004651"/>
    </source>
</evidence>
<keyword evidence="5 9" id="KW-1133">Transmembrane helix</keyword>
<dbReference type="InterPro" id="IPR004090">
    <property type="entry name" value="Chemotax_Me-accpt_rcpt"/>
</dbReference>
<evidence type="ECO:0000313" key="12">
    <source>
        <dbReference type="Proteomes" id="UP001519342"/>
    </source>
</evidence>
<dbReference type="InterPro" id="IPR029151">
    <property type="entry name" value="Sensor-like_sf"/>
</dbReference>
<dbReference type="SUPFAM" id="SSF58104">
    <property type="entry name" value="Methyl-accepting chemotaxis protein (MCP) signaling domain"/>
    <property type="match status" value="1"/>
</dbReference>
<dbReference type="PANTHER" id="PTHR43531:SF11">
    <property type="entry name" value="METHYL-ACCEPTING CHEMOTAXIS PROTEIN 3"/>
    <property type="match status" value="1"/>
</dbReference>
<name>A0ABS4GE69_9FIRM</name>
<evidence type="ECO:0000256" key="6">
    <source>
        <dbReference type="ARBA" id="ARBA00023136"/>
    </source>
</evidence>
<keyword evidence="6 9" id="KW-0472">Membrane</keyword>
<accession>A0ABS4GE69</accession>
<dbReference type="SUPFAM" id="SSF103190">
    <property type="entry name" value="Sensory domain-like"/>
    <property type="match status" value="2"/>
</dbReference>
<dbReference type="InterPro" id="IPR004089">
    <property type="entry name" value="MCPsignal_dom"/>
</dbReference>
<evidence type="ECO:0000256" key="9">
    <source>
        <dbReference type="SAM" id="Phobius"/>
    </source>
</evidence>
<dbReference type="Pfam" id="PF00672">
    <property type="entry name" value="HAMP"/>
    <property type="match status" value="1"/>
</dbReference>
<evidence type="ECO:0000259" key="10">
    <source>
        <dbReference type="PROSITE" id="PS50111"/>
    </source>
</evidence>
<organism evidence="11 12">
    <name type="scientific">Sedimentibacter acidaminivorans</name>
    <dbReference type="NCBI Taxonomy" id="913099"/>
    <lineage>
        <taxon>Bacteria</taxon>
        <taxon>Bacillati</taxon>
        <taxon>Bacillota</taxon>
        <taxon>Tissierellia</taxon>
        <taxon>Sedimentibacter</taxon>
    </lineage>
</organism>
<protein>
    <submittedName>
        <fullName evidence="11">Methyl-accepting chemotaxis protein</fullName>
    </submittedName>
</protein>
<evidence type="ECO:0000256" key="7">
    <source>
        <dbReference type="ARBA" id="ARBA00029447"/>
    </source>
</evidence>
<keyword evidence="12" id="KW-1185">Reference proteome</keyword>
<comment type="similarity">
    <text evidence="7">Belongs to the methyl-accepting chemotaxis (MCP) protein family.</text>
</comment>
<dbReference type="RefSeq" id="WP_209511732.1">
    <property type="nucleotide sequence ID" value="NZ_JAGGKS010000005.1"/>
</dbReference>
<keyword evidence="4 9" id="KW-0812">Transmembrane</keyword>
<dbReference type="Pfam" id="PF00015">
    <property type="entry name" value="MCPsignal"/>
    <property type="match status" value="1"/>
</dbReference>
<dbReference type="CDD" id="cd06225">
    <property type="entry name" value="HAMP"/>
    <property type="match status" value="1"/>
</dbReference>
<dbReference type="Gene3D" id="1.10.287.950">
    <property type="entry name" value="Methyl-accepting chemotaxis protein"/>
    <property type="match status" value="1"/>
</dbReference>
<proteinExistence type="inferred from homology"/>
<gene>
    <name evidence="11" type="ORF">J2Z76_001855</name>
</gene>
<dbReference type="InterPro" id="IPR033463">
    <property type="entry name" value="sCache_3"/>
</dbReference>